<keyword evidence="8" id="KW-0732">Signal</keyword>
<evidence type="ECO:0000256" key="4">
    <source>
        <dbReference type="ARBA" id="ARBA00022801"/>
    </source>
</evidence>
<dbReference type="InterPro" id="IPR050843">
    <property type="entry name" value="Glycosyl_Hydrlase_38"/>
</dbReference>
<dbReference type="InterPro" id="IPR011330">
    <property type="entry name" value="Glyco_hydro/deAcase_b/a-brl"/>
</dbReference>
<dbReference type="InterPro" id="IPR015341">
    <property type="entry name" value="Glyco_hydro_38_cen"/>
</dbReference>
<evidence type="ECO:0000256" key="1">
    <source>
        <dbReference type="ARBA" id="ARBA00001947"/>
    </source>
</evidence>
<dbReference type="Gene3D" id="3.20.110.10">
    <property type="entry name" value="Glycoside hydrolase 38, N terminal domain"/>
    <property type="match status" value="1"/>
</dbReference>
<dbReference type="EMBL" id="RRYP01002431">
    <property type="protein sequence ID" value="TNV84772.1"/>
    <property type="molecule type" value="Genomic_DNA"/>
</dbReference>
<feature type="signal peptide" evidence="8">
    <location>
        <begin position="1"/>
        <end position="16"/>
    </location>
</feature>
<comment type="caution">
    <text evidence="10">The sequence shown here is derived from an EMBL/GenBank/DDBJ whole genome shotgun (WGS) entry which is preliminary data.</text>
</comment>
<dbReference type="Gene3D" id="1.20.1270.50">
    <property type="entry name" value="Glycoside hydrolase family 38, central domain"/>
    <property type="match status" value="2"/>
</dbReference>
<evidence type="ECO:0000256" key="3">
    <source>
        <dbReference type="ARBA" id="ARBA00022723"/>
    </source>
</evidence>
<dbReference type="GO" id="GO:0005764">
    <property type="term" value="C:lysosome"/>
    <property type="evidence" value="ECO:0007669"/>
    <property type="project" value="TreeGrafter"/>
</dbReference>
<dbReference type="Proteomes" id="UP000785679">
    <property type="component" value="Unassembled WGS sequence"/>
</dbReference>
<sequence>MRALLLTLAALGLTCATQHHKHSDKHKSGFLQNDDKHHQHKDVKDNHLYIHLIAHSHDDVGWLKTVDGYFSGTKVDIQDANVEMTLDTTIAELLKDPRRRYTQVEMKFFSMWWKNQDEQMKAQVRALTQEGRLEFVNAGWSMHDEACTHYEDQINNMMLGHKFLLDEVGVTPRIGWHIDPFGHSNANARLFAEMGFDALVFARADFQDAEKRMNESSMEWLWRPSFQHVGKKGQLLAHLMVDNTYYPPKYFGFDDNGEGEGPFVNDSSLSTFNADWKSAWFINYVTELATHFRTNHLMIPMGGDFRFINAHLNFVSMDRMIDYINEHYPNVTLLYSTPGMYFDSLYAANISWPTKYDDLFPYADHPDDYWTGYFTSRPGAKWQVREGQAFLHASNWLYALKALDLGSTEQEIQEILAAKNAMLDSMGIYQHHDAVTGTAKQYVADDYTLRHVTAIRANIDQVGKMINRLSYRSTGLSAHYWSQCTVNNGTYLDCPIVNNVNKSFIVTVHNPSVQTQYYQRVKVPHTAYSAQAWSASANKFVDVNSTVVCHKNRFENGYSIQDCDMWVENKVDGKALSWLFIKYDAFAPVSAPGMNRFQYLTENAKGSLFSVSSPEDGSSHYVTFQIRYYQADEGGDNYPNTDNVPSGAYIFKPKKDMQFSLPYVNVTRTESFNSSFMQQTTLYYNDAETNRSARAIIRAFAKNPAVEFEVLLDPLPASGGGQEVTANFFAYDLDSNDTFYTDSNGLEMQERVLNYRPTWTLSTDEPISANYYPINSAIVVRDTKQNLSMVVTNDRSQGGSVLDNAHIEFMQNRRLFFDDSRGVGEPLSEDGRLGLGIQVQATYTLHFVNLTATYSKQRFQQLIIDDPLQYHFAFNYTLPESAEAVKAEYQVDILKDVVQQSASGQPAPVKFQLFPMERNVLLVRLENVGDLFDYPNGTHLANTTIYIDIPTLAKNLYYQANGKQAQLSGINIVESQMSGNQNLTNMEKNKFNWKGLDDNQVVEPTMPKDLPNYLVALPAQSIRHFYVEYVPLTQKKEEVM</sequence>
<dbReference type="InterPro" id="IPR028995">
    <property type="entry name" value="Glyco_hydro_57/38_cen_sf"/>
</dbReference>
<evidence type="ECO:0000256" key="8">
    <source>
        <dbReference type="SAM" id="SignalP"/>
    </source>
</evidence>
<dbReference type="GO" id="GO:0006013">
    <property type="term" value="P:mannose metabolic process"/>
    <property type="evidence" value="ECO:0007669"/>
    <property type="project" value="InterPro"/>
</dbReference>
<evidence type="ECO:0000256" key="7">
    <source>
        <dbReference type="ARBA" id="ARBA00023295"/>
    </source>
</evidence>
<dbReference type="GO" id="GO:0046872">
    <property type="term" value="F:metal ion binding"/>
    <property type="evidence" value="ECO:0007669"/>
    <property type="project" value="UniProtKB-KW"/>
</dbReference>
<keyword evidence="11" id="KW-1185">Reference proteome</keyword>
<dbReference type="InterPro" id="IPR037094">
    <property type="entry name" value="Glyco_hydro_38_cen_sf"/>
</dbReference>
<evidence type="ECO:0000259" key="9">
    <source>
        <dbReference type="SMART" id="SM00872"/>
    </source>
</evidence>
<dbReference type="SUPFAM" id="SSF88713">
    <property type="entry name" value="Glycoside hydrolase/deacetylase"/>
    <property type="match status" value="1"/>
</dbReference>
<protein>
    <recommendedName>
        <fullName evidence="9">Glycoside hydrolase family 38 central domain-containing protein</fullName>
    </recommendedName>
</protein>
<dbReference type="AlphaFoldDB" id="A0A8J8NYZ4"/>
<keyword evidence="7" id="KW-0326">Glycosidase</keyword>
<feature type="chain" id="PRO_5035209857" description="Glycoside hydrolase family 38 central domain-containing protein" evidence="8">
    <location>
        <begin position="17"/>
        <end position="1040"/>
    </location>
</feature>
<dbReference type="PANTHER" id="PTHR11607">
    <property type="entry name" value="ALPHA-MANNOSIDASE"/>
    <property type="match status" value="1"/>
</dbReference>
<dbReference type="InterPro" id="IPR000602">
    <property type="entry name" value="Glyco_hydro_38_N"/>
</dbReference>
<keyword evidence="3" id="KW-0479">Metal-binding</keyword>
<reference evidence="10" key="1">
    <citation type="submission" date="2019-06" db="EMBL/GenBank/DDBJ databases">
        <authorList>
            <person name="Zheng W."/>
        </authorList>
    </citation>
    <scope>NUCLEOTIDE SEQUENCE</scope>
    <source>
        <strain evidence="10">QDHG01</strain>
    </source>
</reference>
<dbReference type="Pfam" id="PF01074">
    <property type="entry name" value="Glyco_hydro_38N"/>
    <property type="match status" value="1"/>
</dbReference>
<comment type="cofactor">
    <cofactor evidence="1">
        <name>Zn(2+)</name>
        <dbReference type="ChEBI" id="CHEBI:29105"/>
    </cofactor>
</comment>
<evidence type="ECO:0000313" key="10">
    <source>
        <dbReference type="EMBL" id="TNV84772.1"/>
    </source>
</evidence>
<gene>
    <name evidence="10" type="ORF">FGO68_gene234</name>
</gene>
<evidence type="ECO:0000256" key="5">
    <source>
        <dbReference type="ARBA" id="ARBA00022833"/>
    </source>
</evidence>
<dbReference type="SMART" id="SM00872">
    <property type="entry name" value="Alpha-mann_mid"/>
    <property type="match status" value="1"/>
</dbReference>
<keyword evidence="4" id="KW-0378">Hydrolase</keyword>
<accession>A0A8J8NYZ4</accession>
<dbReference type="SUPFAM" id="SSF74650">
    <property type="entry name" value="Galactose mutarotase-like"/>
    <property type="match status" value="1"/>
</dbReference>
<evidence type="ECO:0000256" key="6">
    <source>
        <dbReference type="ARBA" id="ARBA00023157"/>
    </source>
</evidence>
<comment type="similarity">
    <text evidence="2">Belongs to the glycosyl hydrolase 38 family.</text>
</comment>
<keyword evidence="6" id="KW-1015">Disulfide bond</keyword>
<feature type="domain" description="Glycoside hydrolase family 38 central" evidence="9">
    <location>
        <begin position="368"/>
        <end position="451"/>
    </location>
</feature>
<dbReference type="SUPFAM" id="SSF88688">
    <property type="entry name" value="Families 57/38 glycoside transferase middle domain"/>
    <property type="match status" value="1"/>
</dbReference>
<dbReference type="FunFam" id="1.20.1270.50:FF:000002">
    <property type="entry name" value="Alpha-mannosidase"/>
    <property type="match status" value="1"/>
</dbReference>
<dbReference type="PANTHER" id="PTHR11607:SF3">
    <property type="entry name" value="LYSOSOMAL ALPHA-MANNOSIDASE"/>
    <property type="match status" value="1"/>
</dbReference>
<dbReference type="Pfam" id="PF07748">
    <property type="entry name" value="Glyco_hydro_38C"/>
    <property type="match status" value="1"/>
</dbReference>
<dbReference type="GO" id="GO:0030246">
    <property type="term" value="F:carbohydrate binding"/>
    <property type="evidence" value="ECO:0007669"/>
    <property type="project" value="InterPro"/>
</dbReference>
<dbReference type="InterPro" id="IPR011682">
    <property type="entry name" value="Glyco_hydro_38_C"/>
</dbReference>
<proteinExistence type="inferred from homology"/>
<dbReference type="GO" id="GO:0004559">
    <property type="term" value="F:alpha-mannosidase activity"/>
    <property type="evidence" value="ECO:0007669"/>
    <property type="project" value="InterPro"/>
</dbReference>
<evidence type="ECO:0000313" key="11">
    <source>
        <dbReference type="Proteomes" id="UP000785679"/>
    </source>
</evidence>
<organism evidence="10 11">
    <name type="scientific">Halteria grandinella</name>
    <dbReference type="NCBI Taxonomy" id="5974"/>
    <lineage>
        <taxon>Eukaryota</taxon>
        <taxon>Sar</taxon>
        <taxon>Alveolata</taxon>
        <taxon>Ciliophora</taxon>
        <taxon>Intramacronucleata</taxon>
        <taxon>Spirotrichea</taxon>
        <taxon>Stichotrichia</taxon>
        <taxon>Sporadotrichida</taxon>
        <taxon>Halteriidae</taxon>
        <taxon>Halteria</taxon>
    </lineage>
</organism>
<dbReference type="OrthoDB" id="441398at2759"/>
<name>A0A8J8NYZ4_HALGN</name>
<evidence type="ECO:0000256" key="2">
    <source>
        <dbReference type="ARBA" id="ARBA00009792"/>
    </source>
</evidence>
<dbReference type="InterPro" id="IPR027291">
    <property type="entry name" value="Glyco_hydro_38_N_sf"/>
</dbReference>
<keyword evidence="5" id="KW-0862">Zinc</keyword>
<dbReference type="Gene3D" id="2.70.98.30">
    <property type="entry name" value="Golgi alpha-mannosidase II, domain 4"/>
    <property type="match status" value="1"/>
</dbReference>
<dbReference type="InterPro" id="IPR011013">
    <property type="entry name" value="Gal_mutarotase_sf_dom"/>
</dbReference>
<dbReference type="Pfam" id="PF09261">
    <property type="entry name" value="Alpha-mann_mid"/>
    <property type="match status" value="1"/>
</dbReference>